<name>A0ABY4SED8_AQUTE</name>
<reference evidence="2" key="1">
    <citation type="submission" date="2022-05" db="EMBL/GenBank/DDBJ databases">
        <title>An RpoN-dependent PEP-CTERM gene is involved in floc formation of an Aquincola tertiaricarbonis strain.</title>
        <authorList>
            <person name="Qiu D."/>
            <person name="Xia M."/>
        </authorList>
    </citation>
    <scope>NUCLEOTIDE SEQUENCE</scope>
    <source>
        <strain evidence="2">RN12</strain>
    </source>
</reference>
<organism evidence="2 3">
    <name type="scientific">Aquincola tertiaricarbonis</name>
    <dbReference type="NCBI Taxonomy" id="391953"/>
    <lineage>
        <taxon>Bacteria</taxon>
        <taxon>Pseudomonadati</taxon>
        <taxon>Pseudomonadota</taxon>
        <taxon>Betaproteobacteria</taxon>
        <taxon>Burkholderiales</taxon>
        <taxon>Sphaerotilaceae</taxon>
        <taxon>Aquincola</taxon>
    </lineage>
</organism>
<dbReference type="EMBL" id="CP097636">
    <property type="protein sequence ID" value="URI11686.1"/>
    <property type="molecule type" value="Genomic_DNA"/>
</dbReference>
<proteinExistence type="predicted"/>
<dbReference type="Proteomes" id="UP001056201">
    <property type="component" value="Chromosome 2"/>
</dbReference>
<keyword evidence="3" id="KW-1185">Reference proteome</keyword>
<feature type="domain" description="Ice-binding protein C-terminal" evidence="1">
    <location>
        <begin position="184"/>
        <end position="207"/>
    </location>
</feature>
<dbReference type="InterPro" id="IPR013424">
    <property type="entry name" value="Ice-binding_C"/>
</dbReference>
<dbReference type="NCBIfam" id="TIGR02595">
    <property type="entry name" value="PEP_CTERM"/>
    <property type="match status" value="1"/>
</dbReference>
<sequence>MFSLVATAGAVAGPTGLRLSGDVVFGDSQAAVLGATYSLTLSFDALARNHSSDPGRGLYGGRDALITGFDFTVHAPGGQRFQAGQPQLAPGNSNSLVSVVDDPRGDSWYMTLFGQGLRLAAGDNILADYRLSVELEGGTTGVTSSALGDVPQAAAFSSALMGFFRSDGSPVLIATVDRMEAVTAVPEPATWLLMLAGVGALGQLARRPGAAGFTPRPPAAS</sequence>
<accession>A0ABY4SED8</accession>
<evidence type="ECO:0000313" key="3">
    <source>
        <dbReference type="Proteomes" id="UP001056201"/>
    </source>
</evidence>
<gene>
    <name evidence="2" type="ORF">MW290_22455</name>
</gene>
<evidence type="ECO:0000259" key="1">
    <source>
        <dbReference type="Pfam" id="PF07589"/>
    </source>
</evidence>
<evidence type="ECO:0000313" key="2">
    <source>
        <dbReference type="EMBL" id="URI11686.1"/>
    </source>
</evidence>
<dbReference type="Pfam" id="PF07589">
    <property type="entry name" value="PEP-CTERM"/>
    <property type="match status" value="1"/>
</dbReference>
<dbReference type="RefSeq" id="WP_250199878.1">
    <property type="nucleotide sequence ID" value="NZ_CP097636.1"/>
</dbReference>
<protein>
    <submittedName>
        <fullName evidence="2">PEP-CTERM sorting domain-containing protein</fullName>
    </submittedName>
</protein>